<sequence length="141" mass="16987">MNLIDRHNKKYEFFCEITGEAMRVHREYHHGLLESAYEAALKYLLEQKGFKVEQQVMLPIYWKTVRLEQTYRMDLVVNGNIIIELKAINHVDTPHRRQLWNYMNLTHLPYGMLINFSPDGLYSEWYHRNEVTGEIDKIKLM</sequence>
<dbReference type="AlphaFoldDB" id="A0A2D3NEC3"/>
<evidence type="ECO:0000313" key="1">
    <source>
        <dbReference type="EMBL" id="ATV53024.1"/>
    </source>
</evidence>
<name>A0A2D3NEC3_PREIN</name>
<dbReference type="EMBL" id="CP024696">
    <property type="protein sequence ID" value="ATV53024.1"/>
    <property type="molecule type" value="Genomic_DNA"/>
</dbReference>
<dbReference type="Gene3D" id="3.90.320.10">
    <property type="match status" value="1"/>
</dbReference>
<gene>
    <name evidence="1" type="ORF">CTM50_08275</name>
</gene>
<dbReference type="RefSeq" id="WP_004367629.1">
    <property type="nucleotide sequence ID" value="NZ_CP024696.1"/>
</dbReference>
<dbReference type="Pfam" id="PF13366">
    <property type="entry name" value="PDDEXK_3"/>
    <property type="match status" value="1"/>
</dbReference>
<dbReference type="InterPro" id="IPR011604">
    <property type="entry name" value="PDDEXK-like_dom_sf"/>
</dbReference>
<reference evidence="1 2" key="1">
    <citation type="submission" date="2017-11" db="EMBL/GenBank/DDBJ databases">
        <title>Genome sequencing of Prevotella intermedia KCOM 2033.</title>
        <authorList>
            <person name="Kook J.-K."/>
            <person name="Park S.-N."/>
            <person name="Lim Y.K."/>
        </authorList>
    </citation>
    <scope>NUCLEOTIDE SEQUENCE [LARGE SCALE GENOMIC DNA]</scope>
    <source>
        <strain evidence="1 2">KCOM 2033</strain>
    </source>
</reference>
<dbReference type="NCBIfam" id="TIGR04256">
    <property type="entry name" value="GxxExxY"/>
    <property type="match status" value="1"/>
</dbReference>
<protein>
    <submittedName>
        <fullName evidence="1">GxxExxY protein</fullName>
    </submittedName>
</protein>
<accession>A0A2D3NEC3</accession>
<dbReference type="Proteomes" id="UP000229323">
    <property type="component" value="Chromosome"/>
</dbReference>
<dbReference type="InterPro" id="IPR026350">
    <property type="entry name" value="GxxExxY"/>
</dbReference>
<organism evidence="1 2">
    <name type="scientific">Prevotella intermedia</name>
    <dbReference type="NCBI Taxonomy" id="28131"/>
    <lineage>
        <taxon>Bacteria</taxon>
        <taxon>Pseudomonadati</taxon>
        <taxon>Bacteroidota</taxon>
        <taxon>Bacteroidia</taxon>
        <taxon>Bacteroidales</taxon>
        <taxon>Prevotellaceae</taxon>
        <taxon>Prevotella</taxon>
    </lineage>
</organism>
<evidence type="ECO:0000313" key="2">
    <source>
        <dbReference type="Proteomes" id="UP000229323"/>
    </source>
</evidence>
<proteinExistence type="predicted"/>